<dbReference type="EMBL" id="LAIR01000002">
    <property type="protein sequence ID" value="KNX36469.1"/>
    <property type="molecule type" value="Genomic_DNA"/>
</dbReference>
<comment type="caution">
    <text evidence="1">The sequence shown here is derived from an EMBL/GenBank/DDBJ whole genome shotgun (WGS) entry which is preliminary data.</text>
</comment>
<dbReference type="AlphaFoldDB" id="A0A0L6CFK6"/>
<dbReference type="InterPro" id="IPR036188">
    <property type="entry name" value="FAD/NAD-bd_sf"/>
</dbReference>
<dbReference type="Gene3D" id="3.50.50.60">
    <property type="entry name" value="FAD/NAD(P)-binding domain"/>
    <property type="match status" value="1"/>
</dbReference>
<reference evidence="2" key="1">
    <citation type="submission" date="2015-03" db="EMBL/GenBank/DDBJ databases">
        <title>Luteipulveratus halotolerans sp. nov., a novel actinobacterium (Dermacoccaceae) from Sarawak, Malaysia.</title>
        <authorList>
            <person name="Juboi H."/>
            <person name="Basik A."/>
            <person name="Shamsul S.S."/>
            <person name="Arnold P."/>
            <person name="Schmitt E.K."/>
            <person name="Sanglier J.-J."/>
            <person name="Yeo T."/>
        </authorList>
    </citation>
    <scope>NUCLEOTIDE SEQUENCE [LARGE SCALE GENOMIC DNA]</scope>
    <source>
        <strain evidence="2">C296001</strain>
    </source>
</reference>
<keyword evidence="2" id="KW-1185">Reference proteome</keyword>
<accession>A0A0L6CFK6</accession>
<organism evidence="1 2">
    <name type="scientific">Luteipulveratus halotolerans</name>
    <dbReference type="NCBI Taxonomy" id="1631356"/>
    <lineage>
        <taxon>Bacteria</taxon>
        <taxon>Bacillati</taxon>
        <taxon>Actinomycetota</taxon>
        <taxon>Actinomycetes</taxon>
        <taxon>Micrococcales</taxon>
        <taxon>Dermacoccaceae</taxon>
        <taxon>Luteipulveratus</taxon>
    </lineage>
</organism>
<protein>
    <recommendedName>
        <fullName evidence="3">FAD dependent oxidoreductase domain-containing protein</fullName>
    </recommendedName>
</protein>
<dbReference type="Proteomes" id="UP000037397">
    <property type="component" value="Unassembled WGS sequence"/>
</dbReference>
<dbReference type="PRINTS" id="PR00420">
    <property type="entry name" value="RNGMNOXGNASE"/>
</dbReference>
<sequence length="477" mass="51818">MVRVRVAISGGSAVGATSALLFARSGWEVLLVEPETRRFVGDGGLPETAPRPGAPHAVHAHGLMSRARYELRHRLPDVYDDLLAHGGTEVTLDRLCPPALVDGGRDQDDDFTCLRSRRVLLDHTLGTAVRATREIVEIASRATGLEIDATGSVPRVTGVRVDGATERADLVIDAGGRRSPVSSWLARAGVEQPVQVDPGEVTYYSRHYRFERELRMNRGFADAHLFGSVHQFMFLGDSSTAMVALCTHDADPLLKRLRHPEACEAVLGANEDFAEWYAVLEPVSPVFALGSIDNRMRSLVRDGRPLVRGPAQVGDSLAMTNPTRGRGISMGLAAAGRLHDLAQEHTGDDLTHSYDAWQRDSLAPYYREASASDTTMTSALRASLHGTPVPPNAPDLELPHGHPVSADEVERAARLDPDLFRVVLRASMVLDDERRIASPEVVERVRRIGAPAAAPAPPPTRRLDDRAELVGLLADYA</sequence>
<gene>
    <name evidence="1" type="ORF">VV01_03780</name>
</gene>
<evidence type="ECO:0000313" key="2">
    <source>
        <dbReference type="Proteomes" id="UP000037397"/>
    </source>
</evidence>
<evidence type="ECO:0008006" key="3">
    <source>
        <dbReference type="Google" id="ProtNLM"/>
    </source>
</evidence>
<evidence type="ECO:0000313" key="1">
    <source>
        <dbReference type="EMBL" id="KNX36469.1"/>
    </source>
</evidence>
<name>A0A0L6CFK6_9MICO</name>
<proteinExistence type="predicted"/>
<dbReference type="STRING" id="1631356.VV01_03780"/>
<dbReference type="SUPFAM" id="SSF51905">
    <property type="entry name" value="FAD/NAD(P)-binding domain"/>
    <property type="match status" value="1"/>
</dbReference>